<dbReference type="AlphaFoldDB" id="A0A1T2KTH0"/>
<sequence length="133" mass="15257">MKQQQLRHCQPISPAEPLWQRVPTRDADGRALFDFMMLIPRLRSAPEQRRNEVLEALQQVFDGFGDEVVFADLNLKTNLLWVSHKPRKGAMLELAEAVIAKVPEAVLIANKAEAQMGARRIGWKRRFARKLLT</sequence>
<keyword evidence="2" id="KW-1185">Reference proteome</keyword>
<protein>
    <submittedName>
        <fullName evidence="1">Uncharacterized protein</fullName>
    </submittedName>
</protein>
<dbReference type="Proteomes" id="UP000190896">
    <property type="component" value="Unassembled WGS sequence"/>
</dbReference>
<accession>A0A1T2KTH0</accession>
<reference evidence="1 2" key="1">
    <citation type="submission" date="2016-11" db="EMBL/GenBank/DDBJ databases">
        <title>Mixed transmission modes and dynamic genome evolution in an obligate animal-bacterial symbiosis.</title>
        <authorList>
            <person name="Russell S.L."/>
            <person name="Corbett-Detig R.B."/>
            <person name="Cavanaugh C.M."/>
        </authorList>
    </citation>
    <scope>NUCLEOTIDE SEQUENCE [LARGE SCALE GENOMIC DNA]</scope>
    <source>
        <strain evidence="1">Se-Cadez</strain>
    </source>
</reference>
<proteinExistence type="predicted"/>
<dbReference type="EMBL" id="MPRJ01000055">
    <property type="protein sequence ID" value="OOZ36091.1"/>
    <property type="molecule type" value="Genomic_DNA"/>
</dbReference>
<evidence type="ECO:0000313" key="2">
    <source>
        <dbReference type="Proteomes" id="UP000190896"/>
    </source>
</evidence>
<name>A0A1T2KTH0_9GAMM</name>
<organism evidence="1 2">
    <name type="scientific">Solemya velesiana gill symbiont</name>
    <dbReference type="NCBI Taxonomy" id="1918948"/>
    <lineage>
        <taxon>Bacteria</taxon>
        <taxon>Pseudomonadati</taxon>
        <taxon>Pseudomonadota</taxon>
        <taxon>Gammaproteobacteria</taxon>
        <taxon>sulfur-oxidizing symbionts</taxon>
    </lineage>
</organism>
<evidence type="ECO:0000313" key="1">
    <source>
        <dbReference type="EMBL" id="OOZ36091.1"/>
    </source>
</evidence>
<dbReference type="RefSeq" id="WP_078487659.1">
    <property type="nucleotide sequence ID" value="NZ_MPRJ01000055.1"/>
</dbReference>
<comment type="caution">
    <text evidence="1">The sequence shown here is derived from an EMBL/GenBank/DDBJ whole genome shotgun (WGS) entry which is preliminary data.</text>
</comment>
<dbReference type="OrthoDB" id="5296715at2"/>
<gene>
    <name evidence="1" type="ORF">BOW51_08860</name>
</gene>